<organism evidence="1">
    <name type="scientific">termite gut metagenome</name>
    <dbReference type="NCBI Taxonomy" id="433724"/>
    <lineage>
        <taxon>unclassified sequences</taxon>
        <taxon>metagenomes</taxon>
        <taxon>organismal metagenomes</taxon>
    </lineage>
</organism>
<dbReference type="EMBL" id="HF548298">
    <property type="protein sequence ID" value="CCO21406.1"/>
    <property type="molecule type" value="Genomic_DNA"/>
</dbReference>
<protein>
    <recommendedName>
        <fullName evidence="2">Histidinol dehydrogenase</fullName>
    </recommendedName>
</protein>
<evidence type="ECO:0000313" key="1">
    <source>
        <dbReference type="EMBL" id="CCO21406.1"/>
    </source>
</evidence>
<feature type="non-terminal residue" evidence="1">
    <location>
        <position position="93"/>
    </location>
</feature>
<dbReference type="AlphaFoldDB" id="S0DGH6"/>
<sequence length="93" mass="10501">MINMIPVYINPPAAEWGELVQRVATSDDDITARVEQILRLVRKGGDRVLRELTAEIEGRNFEGTTRTETPISRSSEAEFVYAATQVPKELRRA</sequence>
<evidence type="ECO:0008006" key="2">
    <source>
        <dbReference type="Google" id="ProtNLM"/>
    </source>
</evidence>
<gene>
    <name evidence="1" type="ORF">BN138_594</name>
</gene>
<proteinExistence type="predicted"/>
<reference evidence="1" key="2">
    <citation type="journal article" date="2013" name="Biotechnol. Biofuels">
        <title>Mining for hemicellulases in the fungus-growing termite Pseudacanthotermes militaris using functional metagenomics.</title>
        <authorList>
            <person name="Bastien G."/>
            <person name="Arnal G."/>
            <person name="Bozonnet S."/>
            <person name="Laguerre S."/>
            <person name="Ferreira F."/>
            <person name="Faure R."/>
            <person name="Henrissat B."/>
            <person name="Lefevre F."/>
            <person name="Robe P."/>
            <person name="Bouchez O."/>
            <person name="Noirot C."/>
            <person name="Dumon C."/>
            <person name="O'Donohue M."/>
        </authorList>
    </citation>
    <scope>NUCLEOTIDE SEQUENCE</scope>
</reference>
<accession>S0DGH6</accession>
<name>S0DGH6_9ZZZZ</name>
<reference evidence="1" key="1">
    <citation type="submission" date="2012-10" db="EMBL/GenBank/DDBJ databases">
        <authorList>
            <person name="Sandrine L."/>
        </authorList>
    </citation>
    <scope>NUCLEOTIDE SEQUENCE</scope>
</reference>